<proteinExistence type="predicted"/>
<dbReference type="Gene3D" id="2.60.120.200">
    <property type="match status" value="1"/>
</dbReference>
<comment type="caution">
    <text evidence="4">The sequence shown here is derived from an EMBL/GenBank/DDBJ whole genome shotgun (WGS) entry which is preliminary data.</text>
</comment>
<dbReference type="SUPFAM" id="SSF49785">
    <property type="entry name" value="Galactose-binding domain-like"/>
    <property type="match status" value="2"/>
</dbReference>
<sequence>MKHMTLKSLLATSIMVALSGTAFADSMDIKTPAPKSVTASAHDGNTPDRTIDGDASTRWSSNGKGQTMTFDYGQEIAFDAVKLSFHKGDQRKTLFDIEVSKDGKNWTKVITGGASSGISANLERFDFAETTGRYIRYVGQGNSKSAWNSVTEFVGVNCKTDYCSDQELPRTPILKPVSIEASGHDGNGPDRLFDGKTNTRWSVNGDGQWAVYDYGSINEFNAIQASFHKGNERQTRFDILVSEDGKNWAPVLEGQLSSGGVVGYERFEFNPVKARFVKYVGHGNTKNSWNSVTELAAINCDINACPTEHIITPEVIAAEQAMLAKKKADMKAKDARKDLRKGNFGAPAVYPCETTAKCDWNARIETPKSLPATPKAGNKPSENFDLTSWYLSQPFDHNKNNRPDDVFEWDLANGYEHPDVFFTAADGGLTFKSFVKGVRTSKNTKYARTELREMLRQGDKSVSTKGVNANNWVFSSAPVEDQKAAGGVDGVLEATLKIDHTTTTGELGEVGRFIIGQIHDKDDEPIRLYYRKLPNREKGTVYFAHENTLKGTDNYFDLVGGMTGEIGDEGIALGEKFSYRIEVVGNTMTVSLMREGKDDVVQVVDMSESGYDAGGKYMYFKAGVYNQNISGDLDDYVQATFYKLEKSHGKYAGK</sequence>
<dbReference type="EMBL" id="CAKLCM010000003">
    <property type="protein sequence ID" value="CAH0528681.1"/>
    <property type="molecule type" value="Genomic_DNA"/>
</dbReference>
<dbReference type="SUPFAM" id="SSF49899">
    <property type="entry name" value="Concanavalin A-like lectins/glucanases"/>
    <property type="match status" value="1"/>
</dbReference>
<feature type="region of interest" description="Disordered" evidence="1">
    <location>
        <begin position="34"/>
        <end position="59"/>
    </location>
</feature>
<feature type="chain" id="PRO_5045712693" description="F5/8 type C domain-containing protein" evidence="2">
    <location>
        <begin position="25"/>
        <end position="654"/>
    </location>
</feature>
<feature type="signal peptide" evidence="2">
    <location>
        <begin position="1"/>
        <end position="24"/>
    </location>
</feature>
<dbReference type="InterPro" id="IPR008979">
    <property type="entry name" value="Galactose-bd-like_sf"/>
</dbReference>
<gene>
    <name evidence="4" type="ORF">VHP8226_02706</name>
</gene>
<dbReference type="Pfam" id="PF08787">
    <property type="entry name" value="Alginate_lyase2"/>
    <property type="match status" value="1"/>
</dbReference>
<feature type="domain" description="F5/8 type C" evidence="3">
    <location>
        <begin position="11"/>
        <end position="156"/>
    </location>
</feature>
<protein>
    <recommendedName>
        <fullName evidence="3">F5/8 type C domain-containing protein</fullName>
    </recommendedName>
</protein>
<feature type="domain" description="F5/8 type C" evidence="3">
    <location>
        <begin position="158"/>
        <end position="300"/>
    </location>
</feature>
<reference evidence="4" key="1">
    <citation type="submission" date="2021-12" db="EMBL/GenBank/DDBJ databases">
        <authorList>
            <person name="Rodrigo-Torres L."/>
            <person name="Arahal R. D."/>
            <person name="Lucena T."/>
        </authorList>
    </citation>
    <scope>NUCLEOTIDE SEQUENCE</scope>
    <source>
        <strain evidence="4">CECT 8226</strain>
    </source>
</reference>
<dbReference type="InterPro" id="IPR014895">
    <property type="entry name" value="Alginate_lyase_2"/>
</dbReference>
<evidence type="ECO:0000256" key="1">
    <source>
        <dbReference type="SAM" id="MobiDB-lite"/>
    </source>
</evidence>
<accession>A0ABN8DKD8</accession>
<name>A0ABN8DKD8_9VIBR</name>
<dbReference type="InterPro" id="IPR000421">
    <property type="entry name" value="FA58C"/>
</dbReference>
<dbReference type="PROSITE" id="PS50022">
    <property type="entry name" value="FA58C_3"/>
    <property type="match status" value="2"/>
</dbReference>
<dbReference type="Proteomes" id="UP000838160">
    <property type="component" value="Unassembled WGS sequence"/>
</dbReference>
<evidence type="ECO:0000313" key="4">
    <source>
        <dbReference type="EMBL" id="CAH0528681.1"/>
    </source>
</evidence>
<evidence type="ECO:0000256" key="2">
    <source>
        <dbReference type="SAM" id="SignalP"/>
    </source>
</evidence>
<dbReference type="Gene3D" id="2.60.120.260">
    <property type="entry name" value="Galactose-binding domain-like"/>
    <property type="match status" value="2"/>
</dbReference>
<dbReference type="Pfam" id="PF00754">
    <property type="entry name" value="F5_F8_type_C"/>
    <property type="match status" value="2"/>
</dbReference>
<dbReference type="RefSeq" id="WP_237485590.1">
    <property type="nucleotide sequence ID" value="NZ_CAKLCM010000003.1"/>
</dbReference>
<evidence type="ECO:0000313" key="5">
    <source>
        <dbReference type="Proteomes" id="UP000838160"/>
    </source>
</evidence>
<organism evidence="4 5">
    <name type="scientific">Vibrio hippocampi</name>
    <dbReference type="NCBI Taxonomy" id="654686"/>
    <lineage>
        <taxon>Bacteria</taxon>
        <taxon>Pseudomonadati</taxon>
        <taxon>Pseudomonadota</taxon>
        <taxon>Gammaproteobacteria</taxon>
        <taxon>Vibrionales</taxon>
        <taxon>Vibrionaceae</taxon>
        <taxon>Vibrio</taxon>
    </lineage>
</organism>
<keyword evidence="2" id="KW-0732">Signal</keyword>
<dbReference type="InterPro" id="IPR013320">
    <property type="entry name" value="ConA-like_dom_sf"/>
</dbReference>
<keyword evidence="5" id="KW-1185">Reference proteome</keyword>
<evidence type="ECO:0000259" key="3">
    <source>
        <dbReference type="PROSITE" id="PS50022"/>
    </source>
</evidence>